<keyword evidence="3" id="KW-1185">Reference proteome</keyword>
<dbReference type="STRING" id="2133.SCITRI_001684"/>
<gene>
    <name evidence="2" type="ORF">M0C40_09005</name>
    <name evidence="1" type="ORF">SPICI19_057</name>
</gene>
<dbReference type="GeneID" id="79946509"/>
<evidence type="ECO:0000313" key="3">
    <source>
        <dbReference type="Proteomes" id="UP001214629"/>
    </source>
</evidence>
<reference evidence="1" key="1">
    <citation type="journal article" date="2010" name="Appl. Environ. Microbiol.">
        <title>Partial chromosome sequence of Spiroplasma citri reveals extensive viral invasion and important gene decay.</title>
        <authorList>
            <person name="Carle P."/>
            <person name="Saillard C."/>
            <person name="Carrere N."/>
            <person name="Carrere S."/>
            <person name="Duret S."/>
            <person name="Eveillard S."/>
            <person name="Gaurivaud P."/>
            <person name="Gourgues G."/>
            <person name="Gouzy J."/>
            <person name="Salar P."/>
            <person name="Verdin E."/>
            <person name="Breton M."/>
            <person name="Blanchard A."/>
            <person name="Laigret F."/>
            <person name="Bove J.M."/>
            <person name="Renaudin J."/>
            <person name="Foissac X."/>
        </authorList>
    </citation>
    <scope>NUCLEOTIDE SEQUENCE</scope>
    <source>
        <strain evidence="1">GII3-3X</strain>
    </source>
</reference>
<reference evidence="2 3" key="2">
    <citation type="submission" date="2022-04" db="EMBL/GenBank/DDBJ databases">
        <title>Whole genome of Spiroplasma citri.</title>
        <authorList>
            <person name="Khanchezar A."/>
            <person name="Izadpanah K."/>
            <person name="Taghavi M."/>
            <person name="Ghorbani A."/>
            <person name="Beven L."/>
        </authorList>
    </citation>
    <scope>NUCLEOTIDE SEQUENCE [LARGE SCALE GENOMIC DNA]</scope>
    <source>
        <strain evidence="2 3">D4</strain>
    </source>
</reference>
<sequence length="54" mass="6057">MDSESNQPGKWLASNSSNSYFIEQLKAKGEVILNFSSSIVPDSAYFFSNADYRD</sequence>
<accession>Q14LC3</accession>
<name>Q14LC3_SPICI</name>
<proteinExistence type="predicted"/>
<evidence type="ECO:0000313" key="1">
    <source>
        <dbReference type="EMBL" id="CAK99707.1"/>
    </source>
</evidence>
<dbReference type="Proteomes" id="UP001214629">
    <property type="component" value="Chromosome"/>
</dbReference>
<evidence type="ECO:0000313" key="2">
    <source>
        <dbReference type="EMBL" id="WFG96203.1"/>
    </source>
</evidence>
<dbReference type="EMBL" id="CP096246">
    <property type="protein sequence ID" value="WFG96203.1"/>
    <property type="molecule type" value="Genomic_DNA"/>
</dbReference>
<dbReference type="KEGG" id="sck:SCITRI_001684"/>
<organism evidence="1">
    <name type="scientific">Spiroplasma citri</name>
    <dbReference type="NCBI Taxonomy" id="2133"/>
    <lineage>
        <taxon>Bacteria</taxon>
        <taxon>Bacillati</taxon>
        <taxon>Mycoplasmatota</taxon>
        <taxon>Mollicutes</taxon>
        <taxon>Entomoplasmatales</taxon>
        <taxon>Spiroplasmataceae</taxon>
        <taxon>Spiroplasma</taxon>
    </lineage>
</organism>
<dbReference type="AlphaFoldDB" id="Q14LC3"/>
<dbReference type="RefSeq" id="WP_237237919.1">
    <property type="nucleotide sequence ID" value="NZ_CP013197.1"/>
</dbReference>
<dbReference type="EMBL" id="AM285320">
    <property type="protein sequence ID" value="CAK99707.1"/>
    <property type="molecule type" value="Genomic_DNA"/>
</dbReference>
<protein>
    <submittedName>
        <fullName evidence="1">Uncharacterized protein</fullName>
    </submittedName>
</protein>